<dbReference type="AlphaFoldDB" id="A0A2H2ZQN7"/>
<dbReference type="Proteomes" id="UP000219286">
    <property type="component" value="Unassembled WGS sequence"/>
</dbReference>
<accession>A0A2H2ZQN7</accession>
<dbReference type="OrthoDB" id="5417811at2759"/>
<reference evidence="3 4" key="1">
    <citation type="journal article" date="2015" name="Genome Announc.">
        <title>Genome sequence and annotation of Trichoderma parareesei, the ancestor of the cellulase producer Trichoderma reesei.</title>
        <authorList>
            <person name="Yang D."/>
            <person name="Pomraning K."/>
            <person name="Kopchinskiy A."/>
            <person name="Karimi Aghcheh R."/>
            <person name="Atanasova L."/>
            <person name="Chenthamara K."/>
            <person name="Baker S.E."/>
            <person name="Zhang R."/>
            <person name="Shen Q."/>
            <person name="Freitag M."/>
            <person name="Kubicek C.P."/>
            <person name="Druzhinina I.S."/>
        </authorList>
    </citation>
    <scope>NUCLEOTIDE SEQUENCE [LARGE SCALE GENOMIC DNA]</scope>
    <source>
        <strain evidence="3 4">CBS 125925</strain>
    </source>
</reference>
<keyword evidence="4" id="KW-1185">Reference proteome</keyword>
<feature type="compositionally biased region" description="Low complexity" evidence="1">
    <location>
        <begin position="116"/>
        <end position="133"/>
    </location>
</feature>
<name>A0A2H2ZQN7_TRIPA</name>
<feature type="transmembrane region" description="Helical" evidence="2">
    <location>
        <begin position="162"/>
        <end position="182"/>
    </location>
</feature>
<evidence type="ECO:0000256" key="2">
    <source>
        <dbReference type="SAM" id="Phobius"/>
    </source>
</evidence>
<feature type="region of interest" description="Disordered" evidence="1">
    <location>
        <begin position="288"/>
        <end position="349"/>
    </location>
</feature>
<organism evidence="3 4">
    <name type="scientific">Trichoderma parareesei</name>
    <name type="common">Filamentous fungus</name>
    <dbReference type="NCBI Taxonomy" id="858221"/>
    <lineage>
        <taxon>Eukaryota</taxon>
        <taxon>Fungi</taxon>
        <taxon>Dikarya</taxon>
        <taxon>Ascomycota</taxon>
        <taxon>Pezizomycotina</taxon>
        <taxon>Sordariomycetes</taxon>
        <taxon>Hypocreomycetidae</taxon>
        <taxon>Hypocreales</taxon>
        <taxon>Hypocreaceae</taxon>
        <taxon>Trichoderma</taxon>
    </lineage>
</organism>
<feature type="region of interest" description="Disordered" evidence="1">
    <location>
        <begin position="53"/>
        <end position="139"/>
    </location>
</feature>
<dbReference type="EMBL" id="LFMI01000508">
    <property type="protein sequence ID" value="OTA04396.1"/>
    <property type="molecule type" value="Genomic_DNA"/>
</dbReference>
<keyword evidence="2" id="KW-0812">Transmembrane</keyword>
<evidence type="ECO:0000313" key="3">
    <source>
        <dbReference type="EMBL" id="OTA04396.1"/>
    </source>
</evidence>
<proteinExistence type="predicted"/>
<keyword evidence="2" id="KW-0472">Membrane</keyword>
<gene>
    <name evidence="3" type="ORF">A9Z42_0049720</name>
</gene>
<evidence type="ECO:0000313" key="4">
    <source>
        <dbReference type="Proteomes" id="UP000219286"/>
    </source>
</evidence>
<evidence type="ECO:0000256" key="1">
    <source>
        <dbReference type="SAM" id="MobiDB-lite"/>
    </source>
</evidence>
<protein>
    <submittedName>
        <fullName evidence="3">Uncharacterized protein</fullName>
    </submittedName>
</protein>
<feature type="transmembrane region" description="Helical" evidence="2">
    <location>
        <begin position="194"/>
        <end position="219"/>
    </location>
</feature>
<comment type="caution">
    <text evidence="3">The sequence shown here is derived from an EMBL/GenBank/DDBJ whole genome shotgun (WGS) entry which is preliminary data.</text>
</comment>
<keyword evidence="2" id="KW-1133">Transmembrane helix</keyword>
<sequence>MSSDRSMEQLRSELLRRARGEGQPNAVDDQILASRRQTIMREMNTTRTFPRRLLLPSLARGRRRASDEEAALESPKTPVAPTRRTNQLAPFRLSVHPRSTTGDALPAPQPAVLAGSNGSDATTNSTSAAPTNSQRRADKKQKPKRFLFCFPFIKSRHVRAQLAVCFVAAVFLFSLLAVYLGLTLTKHVVIGELNIMLLMIILLAAVFFCYTLIRLWLIIHRGDPPDIPRAVDPRGYAVPRTPIRVVMAQDEEAAGAESETMTMKPPAYGLWRESVRVDPNRFFWQRNDAAEHAPPQTATGPRPPSYASDDGVSYVVDAVPRSVAPSSESGEQQPVHPSERGRAGQPPPN</sequence>